<dbReference type="EMBL" id="VIEB01000515">
    <property type="protein sequence ID" value="TQD88127.1"/>
    <property type="molecule type" value="Genomic_DNA"/>
</dbReference>
<reference evidence="2 3" key="1">
    <citation type="journal article" date="2019" name="G3 (Bethesda)">
        <title>Sequencing of a Wild Apple (Malus baccata) Genome Unravels the Differences Between Cultivated and Wild Apple Species Regarding Disease Resistance and Cold Tolerance.</title>
        <authorList>
            <person name="Chen X."/>
        </authorList>
    </citation>
    <scope>NUCLEOTIDE SEQUENCE [LARGE SCALE GENOMIC DNA]</scope>
    <source>
        <strain evidence="3">cv. Shandingzi</strain>
        <tissue evidence="2">Leaves</tissue>
    </source>
</reference>
<evidence type="ECO:0000313" key="3">
    <source>
        <dbReference type="Proteomes" id="UP000315295"/>
    </source>
</evidence>
<gene>
    <name evidence="2" type="ORF">C1H46_026330</name>
</gene>
<accession>A0A540LNR5</accession>
<sequence>MASSSALRELQRELEAKANDLSKIQKGKSYFKEPPSEEEVHYTARRERARPQGLLLSRLRFLYFLFGYRENEFS</sequence>
<name>A0A540LNR5_MALBA</name>
<feature type="region of interest" description="Disordered" evidence="1">
    <location>
        <begin position="18"/>
        <end position="44"/>
    </location>
</feature>
<dbReference type="Proteomes" id="UP000315295">
    <property type="component" value="Unassembled WGS sequence"/>
</dbReference>
<organism evidence="2 3">
    <name type="scientific">Malus baccata</name>
    <name type="common">Siberian crab apple</name>
    <name type="synonym">Pyrus baccata</name>
    <dbReference type="NCBI Taxonomy" id="106549"/>
    <lineage>
        <taxon>Eukaryota</taxon>
        <taxon>Viridiplantae</taxon>
        <taxon>Streptophyta</taxon>
        <taxon>Embryophyta</taxon>
        <taxon>Tracheophyta</taxon>
        <taxon>Spermatophyta</taxon>
        <taxon>Magnoliopsida</taxon>
        <taxon>eudicotyledons</taxon>
        <taxon>Gunneridae</taxon>
        <taxon>Pentapetalae</taxon>
        <taxon>rosids</taxon>
        <taxon>fabids</taxon>
        <taxon>Rosales</taxon>
        <taxon>Rosaceae</taxon>
        <taxon>Amygdaloideae</taxon>
        <taxon>Maleae</taxon>
        <taxon>Malus</taxon>
    </lineage>
</organism>
<feature type="compositionally biased region" description="Basic and acidic residues" evidence="1">
    <location>
        <begin position="30"/>
        <end position="44"/>
    </location>
</feature>
<dbReference type="AlphaFoldDB" id="A0A540LNR5"/>
<evidence type="ECO:0000313" key="2">
    <source>
        <dbReference type="EMBL" id="TQD88127.1"/>
    </source>
</evidence>
<proteinExistence type="predicted"/>
<protein>
    <submittedName>
        <fullName evidence="2">Uncharacterized protein</fullName>
    </submittedName>
</protein>
<keyword evidence="3" id="KW-1185">Reference proteome</keyword>
<evidence type="ECO:0000256" key="1">
    <source>
        <dbReference type="SAM" id="MobiDB-lite"/>
    </source>
</evidence>
<comment type="caution">
    <text evidence="2">The sequence shown here is derived from an EMBL/GenBank/DDBJ whole genome shotgun (WGS) entry which is preliminary data.</text>
</comment>